<feature type="compositionally biased region" description="Low complexity" evidence="1">
    <location>
        <begin position="80"/>
        <end position="94"/>
    </location>
</feature>
<sequence>MTPDHPAPQPVVTGPAETHDDEIRTLVTRLSRPHRSGGRVIERAAVLAEGADFDAVMVWIEAHGGRPEMAKPPEGRSRSARAPPVRAGGRSGPVALRPSRRRTALSTKPQGQETAMSKPPAEPLRGDAAWQAAKNEIAKRNDAARARGAKERDAKAARAQAETRELARRELADLPSQPRT</sequence>
<evidence type="ECO:0000313" key="3">
    <source>
        <dbReference type="Proteomes" id="UP001058860"/>
    </source>
</evidence>
<dbReference type="Proteomes" id="UP001058860">
    <property type="component" value="Chromosome"/>
</dbReference>
<feature type="compositionally biased region" description="Basic and acidic residues" evidence="1">
    <location>
        <begin position="66"/>
        <end position="77"/>
    </location>
</feature>
<accession>A0ABY5PHY6</accession>
<dbReference type="RefSeq" id="WP_353864496.1">
    <property type="nucleotide sequence ID" value="NZ_CP088295.1"/>
</dbReference>
<feature type="region of interest" description="Disordered" evidence="1">
    <location>
        <begin position="66"/>
        <end position="180"/>
    </location>
</feature>
<evidence type="ECO:0000313" key="2">
    <source>
        <dbReference type="EMBL" id="UUY03997.1"/>
    </source>
</evidence>
<feature type="compositionally biased region" description="Polar residues" evidence="1">
    <location>
        <begin position="104"/>
        <end position="115"/>
    </location>
</feature>
<feature type="region of interest" description="Disordered" evidence="1">
    <location>
        <begin position="1"/>
        <end position="20"/>
    </location>
</feature>
<gene>
    <name evidence="2" type="ORF">LRS13_00260</name>
</gene>
<name>A0ABY5PHY6_9ACTN</name>
<proteinExistence type="predicted"/>
<protein>
    <submittedName>
        <fullName evidence="2">Uncharacterized protein</fullName>
    </submittedName>
</protein>
<dbReference type="EMBL" id="CP088295">
    <property type="protein sequence ID" value="UUY03997.1"/>
    <property type="molecule type" value="Genomic_DNA"/>
</dbReference>
<feature type="compositionally biased region" description="Basic and acidic residues" evidence="1">
    <location>
        <begin position="136"/>
        <end position="172"/>
    </location>
</feature>
<evidence type="ECO:0000256" key="1">
    <source>
        <dbReference type="SAM" id="MobiDB-lite"/>
    </source>
</evidence>
<organism evidence="2 3">
    <name type="scientific">Svornostia abyssi</name>
    <dbReference type="NCBI Taxonomy" id="2898438"/>
    <lineage>
        <taxon>Bacteria</taxon>
        <taxon>Bacillati</taxon>
        <taxon>Actinomycetota</taxon>
        <taxon>Thermoleophilia</taxon>
        <taxon>Solirubrobacterales</taxon>
        <taxon>Baekduiaceae</taxon>
        <taxon>Svornostia</taxon>
    </lineage>
</organism>
<reference evidence="3" key="1">
    <citation type="submission" date="2021-11" db="EMBL/GenBank/DDBJ databases">
        <title>Cultivation dependent microbiological survey of springs from the worlds oldest radium mine currently devoted to the extraction of radon-saturated water.</title>
        <authorList>
            <person name="Kapinusova G."/>
            <person name="Smrhova T."/>
            <person name="Strejcek M."/>
            <person name="Suman J."/>
            <person name="Jani K."/>
            <person name="Pajer P."/>
            <person name="Uhlik O."/>
        </authorList>
    </citation>
    <scope>NUCLEOTIDE SEQUENCE [LARGE SCALE GENOMIC DNA]</scope>
    <source>
        <strain evidence="3">J379</strain>
    </source>
</reference>
<keyword evidence="3" id="KW-1185">Reference proteome</keyword>